<name>A0A3A8PIE7_9BACT</name>
<evidence type="ECO:0000259" key="2">
    <source>
        <dbReference type="Pfam" id="PF19922"/>
    </source>
</evidence>
<keyword evidence="4" id="KW-1185">Reference proteome</keyword>
<protein>
    <recommendedName>
        <fullName evidence="2">MoxR-vWA-beta-propeller ternary system domain-containing protein</fullName>
    </recommendedName>
</protein>
<dbReference type="Pfam" id="PF19922">
    <property type="entry name" value="bpX6"/>
    <property type="match status" value="1"/>
</dbReference>
<comment type="caution">
    <text evidence="3">The sequence shown here is derived from an EMBL/GenBank/DDBJ whole genome shotgun (WGS) entry which is preliminary data.</text>
</comment>
<evidence type="ECO:0000313" key="4">
    <source>
        <dbReference type="Proteomes" id="UP000267003"/>
    </source>
</evidence>
<dbReference type="InterPro" id="IPR045547">
    <property type="entry name" value="bpX6"/>
</dbReference>
<dbReference type="RefSeq" id="WP_120560570.1">
    <property type="nucleotide sequence ID" value="NZ_RAWK01000446.1"/>
</dbReference>
<feature type="domain" description="MoxR-vWA-beta-propeller ternary system" evidence="2">
    <location>
        <begin position="11"/>
        <end position="180"/>
    </location>
</feature>
<dbReference type="Proteomes" id="UP000267003">
    <property type="component" value="Unassembled WGS sequence"/>
</dbReference>
<dbReference type="AlphaFoldDB" id="A0A3A8PIE7"/>
<reference evidence="4" key="1">
    <citation type="submission" date="2018-09" db="EMBL/GenBank/DDBJ databases">
        <authorList>
            <person name="Livingstone P.G."/>
            <person name="Whitworth D.E."/>
        </authorList>
    </citation>
    <scope>NUCLEOTIDE SEQUENCE [LARGE SCALE GENOMIC DNA]</scope>
    <source>
        <strain evidence="4">AB050A</strain>
    </source>
</reference>
<feature type="region of interest" description="Disordered" evidence="1">
    <location>
        <begin position="303"/>
        <end position="327"/>
    </location>
</feature>
<proteinExistence type="predicted"/>
<sequence length="999" mass="108350">MSPTPETVRPRAQVHRGTVVVAAWWFHPGMLGEAEARRRVLAAWRPGATVWALAGGHLLKLAAPCKSAVEAAPGLPLVLESGVLTSAPLSAKERERLAPPAGAVVLVHAGVARMYRPGELRHVDPGAWLDVSEWRRVRVKGLGAPPPPMKMAVEPLPPPTREWFGPKVPTLAPEAEHMLARMEGREVPVVREGFFARLRRAFSPKAGEATLTLRREGLLARLRKAFRAEPEGAPNGAVTSGRAGFFDRLRSAFASNSSGAPGSDTARPGLWQRFFGSGSTSAPGVGGRAGWFARLLAGMRGHDSATASQQGSLPASGTRPPEPEGPGALEQLKAWMLQNTLLGRLIGQRKGDYLRRLFELFEEGKLDEALRHAIPLGTEPDERARLALGVPGPRDELRIQPRGRSGAAQAFGGGPAVFEALRERYRETFRRLEREGRIDEAAFVLAELLGTIEEAVSFLERHGRLRLAAELAEGRDLPASLVVRQWFLAKDVERAVSIARRSGMFADAVVRLEKTHPAEAQTLRLLWAESLAEAGDWARAVDAVWPVTSARHLARAWVDRGIQAGGASGAKLLVRLALGFPDGFAAAREDVQALLSDDAPARAPERQAFATELLREGASEARSALLVPTTRALMRDDAVDVLTASKVLQQLRALKDPAMAALRTDLPTPKVSQRHPWAESPDLAPVRVWMDRNDAGAHAVHDAVVLPGQRVLLALGEAGARLVGPDGRTLAGFDVPAFSLVVSAQGNRALALARRGDLWRLSRLDLVERRATRWCDTELDAWAPTYDGERWFTAVRDTVSMVDTLAAEPRSLWRVSQVGGTVLRMAVDAKHLSFLVLHLTPGQDFERLERWSYVLAGGPTLRGRADVPDLRGTPDTLALTPDGEVVAGRIAGAEGAGAGPWSYLAPIAVRRFHIPSRQGEERVGAVLGQAWSVTRFQKGELHTAVLRDLAGHARATVEFSGTPPQVVRLTEDWCAVHDLFGRVVWLDLTSGEVHRVPVV</sequence>
<gene>
    <name evidence="3" type="ORF">D7W81_39945</name>
</gene>
<feature type="compositionally biased region" description="Polar residues" evidence="1">
    <location>
        <begin position="305"/>
        <end position="315"/>
    </location>
</feature>
<evidence type="ECO:0000313" key="3">
    <source>
        <dbReference type="EMBL" id="RKH52292.1"/>
    </source>
</evidence>
<dbReference type="OrthoDB" id="3652574at2"/>
<dbReference type="EMBL" id="RAWK01000446">
    <property type="protein sequence ID" value="RKH52292.1"/>
    <property type="molecule type" value="Genomic_DNA"/>
</dbReference>
<organism evidence="3 4">
    <name type="scientific">Corallococcus aberystwythensis</name>
    <dbReference type="NCBI Taxonomy" id="2316722"/>
    <lineage>
        <taxon>Bacteria</taxon>
        <taxon>Pseudomonadati</taxon>
        <taxon>Myxococcota</taxon>
        <taxon>Myxococcia</taxon>
        <taxon>Myxococcales</taxon>
        <taxon>Cystobacterineae</taxon>
        <taxon>Myxococcaceae</taxon>
        <taxon>Corallococcus</taxon>
    </lineage>
</organism>
<evidence type="ECO:0000256" key="1">
    <source>
        <dbReference type="SAM" id="MobiDB-lite"/>
    </source>
</evidence>
<accession>A0A3A8PIE7</accession>